<evidence type="ECO:0000259" key="1">
    <source>
        <dbReference type="Pfam" id="PF09747"/>
    </source>
</evidence>
<feature type="domain" description="CCD97-like C-terminal" evidence="1">
    <location>
        <begin position="18"/>
        <end position="88"/>
    </location>
</feature>
<dbReference type="PANTHER" id="PTHR31840">
    <property type="entry name" value="COILED-COIL DOMAIN-CONTAINING PROTEIN 97"/>
    <property type="match status" value="1"/>
</dbReference>
<feature type="domain" description="CCD97-like C-terminal" evidence="1">
    <location>
        <begin position="104"/>
        <end position="164"/>
    </location>
</feature>
<dbReference type="OMA" id="LMIEARI"/>
<sequence>MQNKYIPITKNIPKTILNRRFKKLQELIDNEEYFSEEQIRMRDPLLYFIYVGQYIRNQNKKPDSNFNLSEILIDQIQKQEYEIRLQEMYDKLGPNHDYPNLMIEARIKDTDLEDQEDILIRLMHDRFINGLDKDFIDYEQIDLNEDYDDQKQMNLDIEEEYFENQNIDLREEEVKQSEYTGIQDY</sequence>
<dbReference type="InterPro" id="IPR040233">
    <property type="entry name" value="CCD97-like_C"/>
</dbReference>
<accession>A0A8S1KUF1</accession>
<gene>
    <name evidence="2" type="ORF">PPRIM_AZ9-3.1.T0270235</name>
</gene>
<protein>
    <recommendedName>
        <fullName evidence="1">CCD97-like C-terminal domain-containing protein</fullName>
    </recommendedName>
</protein>
<proteinExistence type="predicted"/>
<dbReference type="Pfam" id="PF09747">
    <property type="entry name" value="CCD97-like_C"/>
    <property type="match status" value="2"/>
</dbReference>
<dbReference type="Proteomes" id="UP000688137">
    <property type="component" value="Unassembled WGS sequence"/>
</dbReference>
<dbReference type="AlphaFoldDB" id="A0A8S1KUF1"/>
<dbReference type="InterPro" id="IPR018613">
    <property type="entry name" value="Ccdc97-like"/>
</dbReference>
<dbReference type="EMBL" id="CAJJDM010000026">
    <property type="protein sequence ID" value="CAD8058467.1"/>
    <property type="molecule type" value="Genomic_DNA"/>
</dbReference>
<evidence type="ECO:0000313" key="2">
    <source>
        <dbReference type="EMBL" id="CAD8058467.1"/>
    </source>
</evidence>
<reference evidence="2" key="1">
    <citation type="submission" date="2021-01" db="EMBL/GenBank/DDBJ databases">
        <authorList>
            <consortium name="Genoscope - CEA"/>
            <person name="William W."/>
        </authorList>
    </citation>
    <scope>NUCLEOTIDE SEQUENCE</scope>
</reference>
<name>A0A8S1KUF1_PARPR</name>
<organism evidence="2 3">
    <name type="scientific">Paramecium primaurelia</name>
    <dbReference type="NCBI Taxonomy" id="5886"/>
    <lineage>
        <taxon>Eukaryota</taxon>
        <taxon>Sar</taxon>
        <taxon>Alveolata</taxon>
        <taxon>Ciliophora</taxon>
        <taxon>Intramacronucleata</taxon>
        <taxon>Oligohymenophorea</taxon>
        <taxon>Peniculida</taxon>
        <taxon>Parameciidae</taxon>
        <taxon>Paramecium</taxon>
    </lineage>
</organism>
<comment type="caution">
    <text evidence="2">The sequence shown here is derived from an EMBL/GenBank/DDBJ whole genome shotgun (WGS) entry which is preliminary data.</text>
</comment>
<evidence type="ECO:0000313" key="3">
    <source>
        <dbReference type="Proteomes" id="UP000688137"/>
    </source>
</evidence>
<keyword evidence="3" id="KW-1185">Reference proteome</keyword>
<dbReference type="PANTHER" id="PTHR31840:SF1">
    <property type="entry name" value="COILED-COIL DOMAIN-CONTAINING PROTEIN 97"/>
    <property type="match status" value="1"/>
</dbReference>